<dbReference type="AlphaFoldDB" id="A0A438GLT1"/>
<accession>A0A438GLT1</accession>
<organism evidence="3 4">
    <name type="scientific">Vitis vinifera</name>
    <name type="common">Grape</name>
    <dbReference type="NCBI Taxonomy" id="29760"/>
    <lineage>
        <taxon>Eukaryota</taxon>
        <taxon>Viridiplantae</taxon>
        <taxon>Streptophyta</taxon>
        <taxon>Embryophyta</taxon>
        <taxon>Tracheophyta</taxon>
        <taxon>Spermatophyta</taxon>
        <taxon>Magnoliopsida</taxon>
        <taxon>eudicotyledons</taxon>
        <taxon>Gunneridae</taxon>
        <taxon>Pentapetalae</taxon>
        <taxon>rosids</taxon>
        <taxon>Vitales</taxon>
        <taxon>Vitaceae</taxon>
        <taxon>Viteae</taxon>
        <taxon>Vitis</taxon>
    </lineage>
</organism>
<feature type="region of interest" description="Disordered" evidence="1">
    <location>
        <begin position="57"/>
        <end position="88"/>
    </location>
</feature>
<gene>
    <name evidence="3" type="ORF">CK203_057806</name>
</gene>
<keyword evidence="2" id="KW-0812">Transmembrane</keyword>
<name>A0A438GLT1_VITVI</name>
<reference evidence="3 4" key="1">
    <citation type="journal article" date="2018" name="PLoS Genet.">
        <title>Population sequencing reveals clonal diversity and ancestral inbreeding in the grapevine cultivar Chardonnay.</title>
        <authorList>
            <person name="Roach M.J."/>
            <person name="Johnson D.L."/>
            <person name="Bohlmann J."/>
            <person name="van Vuuren H.J."/>
            <person name="Jones S.J."/>
            <person name="Pretorius I.S."/>
            <person name="Schmidt S.A."/>
            <person name="Borneman A.R."/>
        </authorList>
    </citation>
    <scope>NUCLEOTIDE SEQUENCE [LARGE SCALE GENOMIC DNA]</scope>
    <source>
        <strain evidence="4">cv. Chardonnay</strain>
        <tissue evidence="3">Leaf</tissue>
    </source>
</reference>
<dbReference type="Proteomes" id="UP000288805">
    <property type="component" value="Unassembled WGS sequence"/>
</dbReference>
<keyword evidence="2" id="KW-1133">Transmembrane helix</keyword>
<protein>
    <submittedName>
        <fullName evidence="3">Uncharacterized protein</fullName>
    </submittedName>
</protein>
<proteinExistence type="predicted"/>
<evidence type="ECO:0000313" key="4">
    <source>
        <dbReference type="Proteomes" id="UP000288805"/>
    </source>
</evidence>
<evidence type="ECO:0000313" key="3">
    <source>
        <dbReference type="EMBL" id="RVW73167.1"/>
    </source>
</evidence>
<evidence type="ECO:0000256" key="1">
    <source>
        <dbReference type="SAM" id="MobiDB-lite"/>
    </source>
</evidence>
<evidence type="ECO:0000256" key="2">
    <source>
        <dbReference type="SAM" id="Phobius"/>
    </source>
</evidence>
<keyword evidence="2" id="KW-0472">Membrane</keyword>
<comment type="caution">
    <text evidence="3">The sequence shown here is derived from an EMBL/GenBank/DDBJ whole genome shotgun (WGS) entry which is preliminary data.</text>
</comment>
<sequence>MEAPRLLRGMQRVAYRHKTVLIELPLYPISSGVSVFIGVFFMPNLDSPLWTRVRDSFDSRGYSRPRTEDRWAEDLADPASGYQTDATPLPVIAPIPTSEDAHANFGSLVQALYGIEESIARGLWPESSLLIQREEGLKRTKTRR</sequence>
<feature type="transmembrane region" description="Helical" evidence="2">
    <location>
        <begin position="20"/>
        <end position="42"/>
    </location>
</feature>
<dbReference type="EMBL" id="QGNW01000398">
    <property type="protein sequence ID" value="RVW73167.1"/>
    <property type="molecule type" value="Genomic_DNA"/>
</dbReference>